<organism evidence="2">
    <name type="scientific">marine metagenome</name>
    <dbReference type="NCBI Taxonomy" id="408172"/>
    <lineage>
        <taxon>unclassified sequences</taxon>
        <taxon>metagenomes</taxon>
        <taxon>ecological metagenomes</taxon>
    </lineage>
</organism>
<dbReference type="AlphaFoldDB" id="A0A381N8C5"/>
<feature type="non-terminal residue" evidence="2">
    <location>
        <position position="1"/>
    </location>
</feature>
<keyword evidence="1" id="KW-0812">Transmembrane</keyword>
<keyword evidence="1" id="KW-0472">Membrane</keyword>
<evidence type="ECO:0000313" key="2">
    <source>
        <dbReference type="EMBL" id="SUZ50871.1"/>
    </source>
</evidence>
<sequence length="88" mass="10271">VTLICLYNTFKAVPKYLLILSIIALLAYSAFHFSLFIDYLETENKEEIFGEMVYDKPYLEGTREFIGLLIAAFGIIYQLKIRKNSNFF</sequence>
<accession>A0A381N8C5</accession>
<reference evidence="2" key="1">
    <citation type="submission" date="2018-05" db="EMBL/GenBank/DDBJ databases">
        <authorList>
            <person name="Lanie J.A."/>
            <person name="Ng W.-L."/>
            <person name="Kazmierczak K.M."/>
            <person name="Andrzejewski T.M."/>
            <person name="Davidsen T.M."/>
            <person name="Wayne K.J."/>
            <person name="Tettelin H."/>
            <person name="Glass J.I."/>
            <person name="Rusch D."/>
            <person name="Podicherti R."/>
            <person name="Tsui H.-C.T."/>
            <person name="Winkler M.E."/>
        </authorList>
    </citation>
    <scope>NUCLEOTIDE SEQUENCE</scope>
</reference>
<feature type="transmembrane region" description="Helical" evidence="1">
    <location>
        <begin position="16"/>
        <end position="40"/>
    </location>
</feature>
<gene>
    <name evidence="2" type="ORF">METZ01_LOCUS3725</name>
</gene>
<name>A0A381N8C5_9ZZZZ</name>
<dbReference type="EMBL" id="UINC01000193">
    <property type="protein sequence ID" value="SUZ50871.1"/>
    <property type="molecule type" value="Genomic_DNA"/>
</dbReference>
<feature type="transmembrane region" description="Helical" evidence="1">
    <location>
        <begin position="61"/>
        <end position="79"/>
    </location>
</feature>
<protein>
    <submittedName>
        <fullName evidence="2">Uncharacterized protein</fullName>
    </submittedName>
</protein>
<evidence type="ECO:0000256" key="1">
    <source>
        <dbReference type="SAM" id="Phobius"/>
    </source>
</evidence>
<keyword evidence="1" id="KW-1133">Transmembrane helix</keyword>
<proteinExistence type="predicted"/>